<name>A0ACC2ZWI0_9EURO</name>
<comment type="caution">
    <text evidence="1">The sequence shown here is derived from an EMBL/GenBank/DDBJ whole genome shotgun (WGS) entry which is preliminary data.</text>
</comment>
<dbReference type="EMBL" id="JAPDRQ010000221">
    <property type="protein sequence ID" value="KAJ9652038.1"/>
    <property type="molecule type" value="Genomic_DNA"/>
</dbReference>
<keyword evidence="2" id="KW-1185">Reference proteome</keyword>
<proteinExistence type="predicted"/>
<evidence type="ECO:0000313" key="2">
    <source>
        <dbReference type="Proteomes" id="UP001172386"/>
    </source>
</evidence>
<gene>
    <name evidence="1" type="ORF">H2198_008700</name>
</gene>
<sequence>MASDRIRPEVQRIITTMNNIQIRDVDITPMLTHFRAFSDSLTKGLKATDVLVGNTEEEEHFRISNMVSVNSDTDPGKEEGGGDEMTLVAAQAEIKGHEAVPEIDQQDRDDEDMAGADDDENNNSDIDEVDEDNNQEPDEQDKKHNIHYPRTMLKVNDEMWHVAHYFGYDYLERIEALYNVPPMEPPAGITRAPHDYQLKGAAQMHHLCKSPSCGGMLGDDKGLGKTIQALMILHAARSESPGGISIVVAPMSVCAKWIAANNDWFLPDHRLKALRLNDASVSATEILSGGYDLLIVTYDFVLANWQYIHQFKYEMSEYRKAKASGEHTVVKPERPTSSLFSGLYQIPGKHFLRLVLDETHIVNKRRLQKWKAVKALAEQCEATVMLSGMLAYNKWHAFSAYIGLLRGHPWTSEAKFLHTFCDRNTARGLKNPPTDKVRLLQRCLQAYLIRRPGEVLDTTSPIQKKLYSVKFELDGSDKAIVAEYLRRYKMGQKSGMAMEIKSGKEGDEDSPMAQAVNAQLFTCHPLLLIDTEEKEKKLGEEDKKEESLLAILAAHTGERASTKQGKEKWNDLIHRCHAEGRILPDSKRLQTTIALYSHCVKEFPGEKVVIFSLFLKNLDLIAFTLKENYGIECLRFDGTCSAEEKVKVQRDFEAADPKIPLLITAGSGMTYCFLVLLRPLLTDPGGEGLTLVSASIMIQTEIWWDGNAEKQAQGRIFRQGQTRVVKMFRIEGSNSDIDREILEVQQRKIRVTEEYMEDLTRRHNEGPAFVKLLTELPR</sequence>
<evidence type="ECO:0000313" key="1">
    <source>
        <dbReference type="EMBL" id="KAJ9652038.1"/>
    </source>
</evidence>
<organism evidence="1 2">
    <name type="scientific">Neophaeococcomyces mojaviensis</name>
    <dbReference type="NCBI Taxonomy" id="3383035"/>
    <lineage>
        <taxon>Eukaryota</taxon>
        <taxon>Fungi</taxon>
        <taxon>Dikarya</taxon>
        <taxon>Ascomycota</taxon>
        <taxon>Pezizomycotina</taxon>
        <taxon>Eurotiomycetes</taxon>
        <taxon>Chaetothyriomycetidae</taxon>
        <taxon>Chaetothyriales</taxon>
        <taxon>Chaetothyriales incertae sedis</taxon>
        <taxon>Neophaeococcomyces</taxon>
    </lineage>
</organism>
<dbReference type="Proteomes" id="UP001172386">
    <property type="component" value="Unassembled WGS sequence"/>
</dbReference>
<reference evidence="1" key="1">
    <citation type="submission" date="2022-10" db="EMBL/GenBank/DDBJ databases">
        <title>Culturing micro-colonial fungi from biological soil crusts in the Mojave desert and describing Neophaeococcomyces mojavensis, and introducing the new genera and species Taxawa tesnikishii.</title>
        <authorList>
            <person name="Kurbessoian T."/>
            <person name="Stajich J.E."/>
        </authorList>
    </citation>
    <scope>NUCLEOTIDE SEQUENCE</scope>
    <source>
        <strain evidence="1">JES_112</strain>
    </source>
</reference>
<accession>A0ACC2ZWI0</accession>
<protein>
    <submittedName>
        <fullName evidence="1">Uncharacterized protein</fullName>
    </submittedName>
</protein>